<reference evidence="2 3" key="1">
    <citation type="journal article" date="2019" name="Mol. Biol. Evol.">
        <title>Blast fungal genomes show frequent chromosomal changes, gene gains and losses, and effector gene turnover.</title>
        <authorList>
            <person name="Gomez Luciano L.B."/>
            <person name="Jason Tsai I."/>
            <person name="Chuma I."/>
            <person name="Tosa Y."/>
            <person name="Chen Y.H."/>
            <person name="Li J.Y."/>
            <person name="Li M.Y."/>
            <person name="Jade Lu M.Y."/>
            <person name="Nakayashiki H."/>
            <person name="Li W.H."/>
        </authorList>
    </citation>
    <scope>NUCLEOTIDE SEQUENCE [LARGE SCALE GENOMIC DNA]</scope>
    <source>
        <strain evidence="2">MZ5-1-6</strain>
    </source>
</reference>
<name>A0A4P7NHA0_PYROR</name>
<evidence type="ECO:0008006" key="4">
    <source>
        <dbReference type="Google" id="ProtNLM"/>
    </source>
</evidence>
<dbReference type="EMBL" id="CP034207">
    <property type="protein sequence ID" value="QBZ61256.1"/>
    <property type="molecule type" value="Genomic_DNA"/>
</dbReference>
<evidence type="ECO:0000313" key="3">
    <source>
        <dbReference type="Proteomes" id="UP000294847"/>
    </source>
</evidence>
<organism evidence="2 3">
    <name type="scientific">Pyricularia oryzae</name>
    <name type="common">Rice blast fungus</name>
    <name type="synonym">Magnaporthe oryzae</name>
    <dbReference type="NCBI Taxonomy" id="318829"/>
    <lineage>
        <taxon>Eukaryota</taxon>
        <taxon>Fungi</taxon>
        <taxon>Dikarya</taxon>
        <taxon>Ascomycota</taxon>
        <taxon>Pezizomycotina</taxon>
        <taxon>Sordariomycetes</taxon>
        <taxon>Sordariomycetidae</taxon>
        <taxon>Magnaporthales</taxon>
        <taxon>Pyriculariaceae</taxon>
        <taxon>Pyricularia</taxon>
    </lineage>
</organism>
<dbReference type="Proteomes" id="UP000294847">
    <property type="component" value="Chromosome 4"/>
</dbReference>
<feature type="chain" id="PRO_5020806694" description="Secreted protein" evidence="1">
    <location>
        <begin position="22"/>
        <end position="127"/>
    </location>
</feature>
<evidence type="ECO:0000313" key="2">
    <source>
        <dbReference type="EMBL" id="QBZ61256.1"/>
    </source>
</evidence>
<feature type="signal peptide" evidence="1">
    <location>
        <begin position="1"/>
        <end position="21"/>
    </location>
</feature>
<dbReference type="AlphaFoldDB" id="A0A4P7NHA0"/>
<evidence type="ECO:0000256" key="1">
    <source>
        <dbReference type="SAM" id="SignalP"/>
    </source>
</evidence>
<accession>A0A4P7NHA0</accession>
<sequence>MGTEWLLFVLHLCAARPLLLGHEVIWHNIHVDIRLLLTNLKLILATEHLVRLPHEAFSRLPLGQELLHGALGRQAKLLALAGKHGPDLRGLHDAPPEPPSPRAQVLEPLGLCAEQVVVEATDLVNGP</sequence>
<protein>
    <recommendedName>
        <fullName evidence="4">Secreted protein</fullName>
    </recommendedName>
</protein>
<proteinExistence type="predicted"/>
<keyword evidence="1" id="KW-0732">Signal</keyword>
<gene>
    <name evidence="2" type="ORF">PoMZ_08204</name>
</gene>